<dbReference type="OrthoDB" id="6277121at2759"/>
<keyword evidence="3" id="KW-1185">Reference proteome</keyword>
<dbReference type="PANTHER" id="PTHR45823:SF1">
    <property type="entry name" value="T-SNARE COILED-COIL HOMOLOGY DOMAIN-CONTAINING PROTEIN"/>
    <property type="match status" value="1"/>
</dbReference>
<sequence length="367" mass="42446">MSTHNSCGIFGSRQSTEINESSSDLRACSDQYNSPVRFKDRGILPGGDSRNLEFQKQRHSLSNQNYKTLDQGGFLEGNNKCFQDKDYTPSYNKHSPCFSQVHRDGENRESFGYYLNCTNAGISNVGIQHSSRPDRRSDGFSFGENKNLSSLQSLHSMQRQRKQKDPDTYDGKHTEWPDYICHFEQVALWSRWSEDEMAAQLTICLRGNAQRALSELSREELFNFNRLKRSLTQRFCPPERETAYRCEFRNRSRRRKGEESVADYGYTLKRLVTHAFPSIPVNIRESLIIEQYISGLPNLELKRHVQFCHLTSLDRAISLALEFEAFEGSQIKPFARKPKDADIPFLCQLRQTQGPTMIVHKPQCFLN</sequence>
<evidence type="ECO:0000259" key="1">
    <source>
        <dbReference type="Pfam" id="PF03732"/>
    </source>
</evidence>
<evidence type="ECO:0000313" key="3">
    <source>
        <dbReference type="Proteomes" id="UP000507470"/>
    </source>
</evidence>
<dbReference type="PANTHER" id="PTHR45823">
    <property type="entry name" value="T-SNARE COILED-COIL HOMOLOGY DOMAIN-CONTAINING PROTEIN"/>
    <property type="match status" value="1"/>
</dbReference>
<organism evidence="2 3">
    <name type="scientific">Mytilus coruscus</name>
    <name type="common">Sea mussel</name>
    <dbReference type="NCBI Taxonomy" id="42192"/>
    <lineage>
        <taxon>Eukaryota</taxon>
        <taxon>Metazoa</taxon>
        <taxon>Spiralia</taxon>
        <taxon>Lophotrochozoa</taxon>
        <taxon>Mollusca</taxon>
        <taxon>Bivalvia</taxon>
        <taxon>Autobranchia</taxon>
        <taxon>Pteriomorphia</taxon>
        <taxon>Mytilida</taxon>
        <taxon>Mytiloidea</taxon>
        <taxon>Mytilidae</taxon>
        <taxon>Mytilinae</taxon>
        <taxon>Mytilus</taxon>
    </lineage>
</organism>
<dbReference type="Pfam" id="PF03732">
    <property type="entry name" value="Retrotrans_gag"/>
    <property type="match status" value="1"/>
</dbReference>
<name>A0A6J8A599_MYTCO</name>
<protein>
    <recommendedName>
        <fullName evidence="1">Retrotransposon gag domain-containing protein</fullName>
    </recommendedName>
</protein>
<dbReference type="AlphaFoldDB" id="A0A6J8A599"/>
<dbReference type="Proteomes" id="UP000507470">
    <property type="component" value="Unassembled WGS sequence"/>
</dbReference>
<dbReference type="InterPro" id="IPR005162">
    <property type="entry name" value="Retrotrans_gag_dom"/>
</dbReference>
<evidence type="ECO:0000313" key="2">
    <source>
        <dbReference type="EMBL" id="CAC5361832.1"/>
    </source>
</evidence>
<accession>A0A6J8A599</accession>
<gene>
    <name evidence="2" type="ORF">MCOR_3803</name>
</gene>
<dbReference type="EMBL" id="CACVKT020000698">
    <property type="protein sequence ID" value="CAC5361832.1"/>
    <property type="molecule type" value="Genomic_DNA"/>
</dbReference>
<feature type="domain" description="Retrotransposon gag" evidence="1">
    <location>
        <begin position="202"/>
        <end position="296"/>
    </location>
</feature>
<proteinExistence type="predicted"/>
<reference evidence="2 3" key="1">
    <citation type="submission" date="2020-06" db="EMBL/GenBank/DDBJ databases">
        <authorList>
            <person name="Li R."/>
            <person name="Bekaert M."/>
        </authorList>
    </citation>
    <scope>NUCLEOTIDE SEQUENCE [LARGE SCALE GENOMIC DNA]</scope>
    <source>
        <strain evidence="3">wild</strain>
    </source>
</reference>